<evidence type="ECO:0000313" key="3">
    <source>
        <dbReference type="Proteomes" id="UP001369736"/>
    </source>
</evidence>
<dbReference type="InterPro" id="IPR024440">
    <property type="entry name" value="ColicinD_C"/>
</dbReference>
<feature type="domain" description="Colicin D C-terminal" evidence="1">
    <location>
        <begin position="144"/>
        <end position="228"/>
    </location>
</feature>
<dbReference type="SUPFAM" id="SSF102824">
    <property type="entry name" value="Colicin D/E5 nuclease domain"/>
    <property type="match status" value="1"/>
</dbReference>
<reference evidence="2 3" key="1">
    <citation type="submission" date="2024-03" db="EMBL/GenBank/DDBJ databases">
        <title>Actinomycetospora sp. OC33-EN07, a novel actinomycete isolated from wild orchid (Aerides multiflora).</title>
        <authorList>
            <person name="Suriyachadkun C."/>
        </authorList>
    </citation>
    <scope>NUCLEOTIDE SEQUENCE [LARGE SCALE GENOMIC DNA]</scope>
    <source>
        <strain evidence="2 3">OC33-EN07</strain>
    </source>
</reference>
<comment type="caution">
    <text evidence="2">The sequence shown here is derived from an EMBL/GenBank/DDBJ whole genome shotgun (WGS) entry which is preliminary data.</text>
</comment>
<gene>
    <name evidence="2" type="ORF">WCD58_16480</name>
</gene>
<name>A0ABU8M7Q5_9PSEU</name>
<dbReference type="EMBL" id="JBBEGM010000006">
    <property type="protein sequence ID" value="MEJ2862770.1"/>
    <property type="molecule type" value="Genomic_DNA"/>
</dbReference>
<sequence length="235" mass="26109">MLDLATRVPGVLATSTGGLADIVRETQREIVDAISHHPIGDDEEETYYLLQGAKIGASFLGGVGRIGTRLIDAAETGLRIHLARGRYEDRVAELAAQLDQRLIGGLVDATRETRTVESVAPHFAPPPTLVGDLPIPPLVFDRRQLEEKFREHYRDFGLPDTSAPSRRTFQEAVTDMATSADNLHLRGTYRGVYRVIFHVDPQTGLMVMQREDGAFLSAYRLNAAQLHNVLERQRL</sequence>
<protein>
    <submittedName>
        <fullName evidence="2">Colicin D domain-containing protein</fullName>
    </submittedName>
</protein>
<dbReference type="InterPro" id="IPR038233">
    <property type="entry name" value="Colicin_D/E5_nuclease"/>
</dbReference>
<dbReference type="Gene3D" id="3.10.450.200">
    <property type="match status" value="1"/>
</dbReference>
<dbReference type="InterPro" id="IPR037178">
    <property type="entry name" value="ColicinD_C_sf"/>
</dbReference>
<dbReference type="RefSeq" id="WP_337704140.1">
    <property type="nucleotide sequence ID" value="NZ_JBBEGM010000006.1"/>
</dbReference>
<evidence type="ECO:0000313" key="2">
    <source>
        <dbReference type="EMBL" id="MEJ2862770.1"/>
    </source>
</evidence>
<dbReference type="Pfam" id="PF11429">
    <property type="entry name" value="Colicin_D"/>
    <property type="match status" value="1"/>
</dbReference>
<dbReference type="Proteomes" id="UP001369736">
    <property type="component" value="Unassembled WGS sequence"/>
</dbReference>
<evidence type="ECO:0000259" key="1">
    <source>
        <dbReference type="Pfam" id="PF11429"/>
    </source>
</evidence>
<organism evidence="2 3">
    <name type="scientific">Actinomycetospora flava</name>
    <dbReference type="NCBI Taxonomy" id="3129232"/>
    <lineage>
        <taxon>Bacteria</taxon>
        <taxon>Bacillati</taxon>
        <taxon>Actinomycetota</taxon>
        <taxon>Actinomycetes</taxon>
        <taxon>Pseudonocardiales</taxon>
        <taxon>Pseudonocardiaceae</taxon>
        <taxon>Actinomycetospora</taxon>
    </lineage>
</organism>
<proteinExistence type="predicted"/>
<accession>A0ABU8M7Q5</accession>
<keyword evidence="3" id="KW-1185">Reference proteome</keyword>